<evidence type="ECO:0000313" key="3">
    <source>
        <dbReference type="Proteomes" id="UP000315440"/>
    </source>
</evidence>
<keyword evidence="1" id="KW-0812">Transmembrane</keyword>
<feature type="transmembrane region" description="Helical" evidence="1">
    <location>
        <begin position="34"/>
        <end position="55"/>
    </location>
</feature>
<evidence type="ECO:0000256" key="1">
    <source>
        <dbReference type="SAM" id="Phobius"/>
    </source>
</evidence>
<protein>
    <submittedName>
        <fullName evidence="2">Uncharacterized protein</fullName>
    </submittedName>
</protein>
<dbReference type="EMBL" id="SJPQ01000003">
    <property type="protein sequence ID" value="TWT87121.1"/>
    <property type="molecule type" value="Genomic_DNA"/>
</dbReference>
<reference evidence="2 3" key="1">
    <citation type="submission" date="2019-02" db="EMBL/GenBank/DDBJ databases">
        <title>Deep-cultivation of Planctomycetes and their phenomic and genomic characterization uncovers novel biology.</title>
        <authorList>
            <person name="Wiegand S."/>
            <person name="Jogler M."/>
            <person name="Boedeker C."/>
            <person name="Pinto D."/>
            <person name="Vollmers J."/>
            <person name="Rivas-Marin E."/>
            <person name="Kohn T."/>
            <person name="Peeters S.H."/>
            <person name="Heuer A."/>
            <person name="Rast P."/>
            <person name="Oberbeckmann S."/>
            <person name="Bunk B."/>
            <person name="Jeske O."/>
            <person name="Meyerdierks A."/>
            <person name="Storesund J.E."/>
            <person name="Kallscheuer N."/>
            <person name="Luecker S."/>
            <person name="Lage O.M."/>
            <person name="Pohl T."/>
            <person name="Merkel B.J."/>
            <person name="Hornburger P."/>
            <person name="Mueller R.-W."/>
            <person name="Bruemmer F."/>
            <person name="Labrenz M."/>
            <person name="Spormann A.M."/>
            <person name="Op Den Camp H."/>
            <person name="Overmann J."/>
            <person name="Amann R."/>
            <person name="Jetten M.S.M."/>
            <person name="Mascher T."/>
            <person name="Medema M.H."/>
            <person name="Devos D.P."/>
            <person name="Kaster A.-K."/>
            <person name="Ovreas L."/>
            <person name="Rohde M."/>
            <person name="Galperin M.Y."/>
            <person name="Jogler C."/>
        </authorList>
    </citation>
    <scope>NUCLEOTIDE SEQUENCE [LARGE SCALE GENOMIC DNA]</scope>
    <source>
        <strain evidence="2 3">Mal64</strain>
    </source>
</reference>
<keyword evidence="1" id="KW-1133">Transmembrane helix</keyword>
<keyword evidence="3" id="KW-1185">Reference proteome</keyword>
<organism evidence="2 3">
    <name type="scientific">Pseudobythopirellula maris</name>
    <dbReference type="NCBI Taxonomy" id="2527991"/>
    <lineage>
        <taxon>Bacteria</taxon>
        <taxon>Pseudomonadati</taxon>
        <taxon>Planctomycetota</taxon>
        <taxon>Planctomycetia</taxon>
        <taxon>Pirellulales</taxon>
        <taxon>Lacipirellulaceae</taxon>
        <taxon>Pseudobythopirellula</taxon>
    </lineage>
</organism>
<evidence type="ECO:0000313" key="2">
    <source>
        <dbReference type="EMBL" id="TWT87121.1"/>
    </source>
</evidence>
<keyword evidence="1" id="KW-0472">Membrane</keyword>
<dbReference type="Proteomes" id="UP000315440">
    <property type="component" value="Unassembled WGS sequence"/>
</dbReference>
<name>A0A5C5ZJW9_9BACT</name>
<comment type="caution">
    <text evidence="2">The sequence shown here is derived from an EMBL/GenBank/DDBJ whole genome shotgun (WGS) entry which is preliminary data.</text>
</comment>
<accession>A0A5C5ZJW9</accession>
<sequence>MDPTFILILLIAVSLVVAWVCTEFQPRRGLRLLFGFLAIGFCYLIAAVVGALQMLTASAWYSGASSELIDATISQLEAGNQERVIDSLKELHKEFRPSYESSNYDELVEKAVQQMTRAEEPRWEAHDQP</sequence>
<gene>
    <name evidence="2" type="ORF">Mal64_26560</name>
</gene>
<dbReference type="AlphaFoldDB" id="A0A5C5ZJW9"/>
<proteinExistence type="predicted"/>